<name>A0A1Q8VW66_9ACTO</name>
<evidence type="ECO:0000313" key="3">
    <source>
        <dbReference type="Proteomes" id="UP000186855"/>
    </source>
</evidence>
<feature type="region of interest" description="Disordered" evidence="1">
    <location>
        <begin position="104"/>
        <end position="124"/>
    </location>
</feature>
<proteinExistence type="predicted"/>
<gene>
    <name evidence="2" type="ORF">BKH30_06610</name>
</gene>
<protein>
    <submittedName>
        <fullName evidence="2">Glycosyl transferase family 1</fullName>
    </submittedName>
</protein>
<keyword evidence="2" id="KW-0808">Transferase</keyword>
<feature type="non-terminal residue" evidence="2">
    <location>
        <position position="124"/>
    </location>
</feature>
<evidence type="ECO:0000313" key="2">
    <source>
        <dbReference type="EMBL" id="OLO52466.1"/>
    </source>
</evidence>
<reference evidence="2 3" key="1">
    <citation type="submission" date="2016-12" db="EMBL/GenBank/DDBJ databases">
        <title>Genomic comparison of strains in the 'Actinomyces naeslundii' group.</title>
        <authorList>
            <person name="Mughal S.R."/>
            <person name="Do T."/>
            <person name="Gilbert S.C."/>
            <person name="Witherden E.A."/>
            <person name="Didelot X."/>
            <person name="Beighton D."/>
        </authorList>
    </citation>
    <scope>NUCLEOTIDE SEQUENCE [LARGE SCALE GENOMIC DNA]</scope>
    <source>
        <strain evidence="2 3">S24V</strain>
    </source>
</reference>
<dbReference type="AlphaFoldDB" id="A0A1Q8VW66"/>
<evidence type="ECO:0000256" key="1">
    <source>
        <dbReference type="SAM" id="MobiDB-lite"/>
    </source>
</evidence>
<sequence length="124" mass="13462">MRSSDVHVVLTPSWYPDRNRPHNGSFFRDQACMLRRGGMRVGVIALEPVSFWQARRELTADVEEGIVVVRGTVPTIPKGALPGDRMAARAVAARAVRLYEETIRSLPDPSGSGGGQSAPDVVHA</sequence>
<organism evidence="2 3">
    <name type="scientific">Actinomyces oris</name>
    <dbReference type="NCBI Taxonomy" id="544580"/>
    <lineage>
        <taxon>Bacteria</taxon>
        <taxon>Bacillati</taxon>
        <taxon>Actinomycetota</taxon>
        <taxon>Actinomycetes</taxon>
        <taxon>Actinomycetales</taxon>
        <taxon>Actinomycetaceae</taxon>
        <taxon>Actinomyces</taxon>
    </lineage>
</organism>
<dbReference type="EMBL" id="MSKI01000067">
    <property type="protein sequence ID" value="OLO52466.1"/>
    <property type="molecule type" value="Genomic_DNA"/>
</dbReference>
<accession>A0A1Q8VW66</accession>
<dbReference type="Proteomes" id="UP000186855">
    <property type="component" value="Unassembled WGS sequence"/>
</dbReference>
<comment type="caution">
    <text evidence="2">The sequence shown here is derived from an EMBL/GenBank/DDBJ whole genome shotgun (WGS) entry which is preliminary data.</text>
</comment>
<dbReference type="GO" id="GO:0016740">
    <property type="term" value="F:transferase activity"/>
    <property type="evidence" value="ECO:0007669"/>
    <property type="project" value="UniProtKB-KW"/>
</dbReference>